<dbReference type="RefSeq" id="WP_011077152.1">
    <property type="nucleotide sequence ID" value="NC_004432.1"/>
</dbReference>
<reference evidence="1 2" key="1">
    <citation type="journal article" date="2002" name="Nucleic Acids Res.">
        <title>The complete genomic sequence of Mycoplasma penetrans, an intracellular bacterial pathogen in humans.</title>
        <authorList>
            <person name="Sasaki Y."/>
            <person name="Ishikawa J."/>
            <person name="Yamashita A."/>
            <person name="Oshima K."/>
            <person name="Kenri T."/>
            <person name="Furuya K."/>
            <person name="Yoshino C."/>
            <person name="Horino A."/>
            <person name="Shiba T."/>
            <person name="Sasaki T."/>
            <person name="Hattori M."/>
        </authorList>
    </citation>
    <scope>NUCLEOTIDE SEQUENCE [LARGE SCALE GENOMIC DNA]</scope>
    <source>
        <strain evidence="1 2">HF-2</strain>
    </source>
</reference>
<dbReference type="EMBL" id="BA000026">
    <property type="protein sequence ID" value="BAC44116.1"/>
    <property type="molecule type" value="Genomic_DNA"/>
</dbReference>
<organism evidence="1 2">
    <name type="scientific">Malacoplasma penetrans (strain HF-2)</name>
    <name type="common">Mycoplasma penetrans</name>
    <dbReference type="NCBI Taxonomy" id="272633"/>
    <lineage>
        <taxon>Bacteria</taxon>
        <taxon>Bacillati</taxon>
        <taxon>Mycoplasmatota</taxon>
        <taxon>Mycoplasmoidales</taxon>
        <taxon>Mycoplasmoidaceae</taxon>
        <taxon>Malacoplasma</taxon>
    </lineage>
</organism>
<gene>
    <name evidence="1" type="ordered locus">MYPE3230</name>
</gene>
<dbReference type="Proteomes" id="UP000002522">
    <property type="component" value="Chromosome"/>
</dbReference>
<dbReference type="InParanoid" id="Q8EW80"/>
<evidence type="ECO:0000313" key="2">
    <source>
        <dbReference type="Proteomes" id="UP000002522"/>
    </source>
</evidence>
<evidence type="ECO:0008006" key="3">
    <source>
        <dbReference type="Google" id="ProtNLM"/>
    </source>
</evidence>
<keyword evidence="2" id="KW-1185">Reference proteome</keyword>
<dbReference type="AlphaFoldDB" id="Q8EW80"/>
<dbReference type="eggNOG" id="ENOG5031Z8A">
    <property type="taxonomic scope" value="Bacteria"/>
</dbReference>
<proteinExistence type="predicted"/>
<evidence type="ECO:0000313" key="1">
    <source>
        <dbReference type="EMBL" id="BAC44116.1"/>
    </source>
</evidence>
<dbReference type="Gene3D" id="3.30.420.40">
    <property type="match status" value="2"/>
</dbReference>
<dbReference type="STRING" id="272633.gene:10731428"/>
<dbReference type="HOGENOM" id="CLU_715363_0_0_14"/>
<accession>Q8EW80</accession>
<protein>
    <recommendedName>
        <fullName evidence="3">Cell division protein FtsA</fullName>
    </recommendedName>
</protein>
<name>Q8EW80_MALP2</name>
<dbReference type="KEGG" id="mpe:MYPE3230"/>
<sequence>MRENYTVISFGNYETKILIGTFIENQLFPIYKKSFLTKNCFQESEIMDEELLIETLKKEFQLMPIMLKNTNLILNIPLKSLDIINSSKDSVPVPNNATKKMLIELIENFGHQNTPSDKIELDKKVINWKINGKSFSYLPNLPENISTFGWNINTYLTKKSVIEKYQSIFIECFGVTPKLITCDSLVMNQLFINKERKSKVLVNIGHLKSSFERYENEVLVNQTSYDFGIRHLTAEIGRMASIDEIKSIEILKIYKTIYSFNSNLALINHFKEKYLDYSQTTIEDIRKLIFVWMKNLISLLNYYLKKSKLDFLGVDEIYIYSSMNILESWFPFIRDNLEKRADIFSIEPNVFSIHESKFCSLIASILHYAKNCNSSVSLSNWLDQFI</sequence>